<dbReference type="InterPro" id="IPR016166">
    <property type="entry name" value="FAD-bd_PCMH"/>
</dbReference>
<dbReference type="GO" id="GO:0008360">
    <property type="term" value="P:regulation of cell shape"/>
    <property type="evidence" value="ECO:0007669"/>
    <property type="project" value="UniProtKB-KW"/>
</dbReference>
<dbReference type="OrthoDB" id="9804753at2"/>
<accession>A0A3Q8F6U1</accession>
<evidence type="ECO:0000313" key="21">
    <source>
        <dbReference type="EMBL" id="AWD32620.1"/>
    </source>
</evidence>
<keyword evidence="7 19" id="KW-0963">Cytoplasm</keyword>
<keyword evidence="12 19" id="KW-0133">Cell shape</keyword>
<dbReference type="GO" id="GO:0008762">
    <property type="term" value="F:UDP-N-acetylmuramate dehydrogenase activity"/>
    <property type="evidence" value="ECO:0007669"/>
    <property type="project" value="UniProtKB-UniRule"/>
</dbReference>
<dbReference type="GO" id="GO:0009252">
    <property type="term" value="P:peptidoglycan biosynthetic process"/>
    <property type="evidence" value="ECO:0007669"/>
    <property type="project" value="UniProtKB-UniRule"/>
</dbReference>
<feature type="domain" description="FAD-binding PCMH-type" evidence="20">
    <location>
        <begin position="28"/>
        <end position="199"/>
    </location>
</feature>
<dbReference type="Pfam" id="PF02873">
    <property type="entry name" value="MurB_C"/>
    <property type="match status" value="1"/>
</dbReference>
<evidence type="ECO:0000256" key="6">
    <source>
        <dbReference type="ARBA" id="ARBA00015188"/>
    </source>
</evidence>
<dbReference type="Pfam" id="PF01565">
    <property type="entry name" value="FAD_binding_4"/>
    <property type="match status" value="1"/>
</dbReference>
<dbReference type="EMBL" id="CP025628">
    <property type="protein sequence ID" value="AWD32620.1"/>
    <property type="molecule type" value="Genomic_DNA"/>
</dbReference>
<evidence type="ECO:0000256" key="14">
    <source>
        <dbReference type="ARBA" id="ARBA00023002"/>
    </source>
</evidence>
<comment type="similarity">
    <text evidence="19">Belongs to the MurB family.</text>
</comment>
<organism evidence="21 22">
    <name type="scientific">Candidatus Kinetoplastidibacterium kentomonadis</name>
    <dbReference type="NCBI Taxonomy" id="1576550"/>
    <lineage>
        <taxon>Bacteria</taxon>
        <taxon>Pseudomonadati</taxon>
        <taxon>Pseudomonadota</taxon>
        <taxon>Betaproteobacteria</taxon>
        <taxon>Candidatus Kinetoplastidibacterium</taxon>
    </lineage>
</organism>
<gene>
    <name evidence="19 21" type="primary">murB</name>
    <name evidence="21" type="ORF">CKSOR_00512</name>
</gene>
<dbReference type="SUPFAM" id="SSF56194">
    <property type="entry name" value="Uridine diphospho-N-Acetylenolpyruvylglucosamine reductase, MurB, C-terminal domain"/>
    <property type="match status" value="1"/>
</dbReference>
<dbReference type="NCBIfam" id="NF000755">
    <property type="entry name" value="PRK00046.1"/>
    <property type="match status" value="1"/>
</dbReference>
<evidence type="ECO:0000256" key="12">
    <source>
        <dbReference type="ARBA" id="ARBA00022960"/>
    </source>
</evidence>
<dbReference type="InterPro" id="IPR011601">
    <property type="entry name" value="MurB_C"/>
</dbReference>
<sequence>MDNLSNNLNIHKISINKKNLRFLNTLGLNSIAESYINFDNFSDIPELIKISKNFSKIFCLGSGSNVVLSEYIYDLVIKVNLKGIEIYKENHEDIFLKIAAGELWNDIVFWSISNRYYGLENLALIPGTVGAAPIQNIGAYGVEFCDYFHSLLAIDIFNGKLVNMYLNDCKFSYRNSIFKLKNNLNRFIVLSVTLKLKKYWVPNLNHNNLKKYIKNQKSLSALDVYEIICNIRNKKLPNYKIYGNVGSFFKNPIIDQITYKQLFLKFPDIVVYTQNDFYKVSAGWLIEKCGFLGKNIGNAYVDDKHALIIINKGNAKAIDIINLASAIQSTVLSKFGILLEKEPVYV</sequence>
<evidence type="ECO:0000313" key="22">
    <source>
        <dbReference type="Proteomes" id="UP000266796"/>
    </source>
</evidence>
<keyword evidence="10 19" id="KW-0274">FAD</keyword>
<evidence type="ECO:0000256" key="7">
    <source>
        <dbReference type="ARBA" id="ARBA00022490"/>
    </source>
</evidence>
<dbReference type="Gene3D" id="3.90.78.10">
    <property type="entry name" value="UDP-N-acetylenolpyruvoylglucosamine reductase, C-terminal domain"/>
    <property type="match status" value="1"/>
</dbReference>
<dbReference type="RefSeq" id="WP_108674023.1">
    <property type="nucleotide sequence ID" value="NZ_CP025628.1"/>
</dbReference>
<evidence type="ECO:0000256" key="3">
    <source>
        <dbReference type="ARBA" id="ARBA00004496"/>
    </source>
</evidence>
<evidence type="ECO:0000259" key="20">
    <source>
        <dbReference type="PROSITE" id="PS51387"/>
    </source>
</evidence>
<dbReference type="InterPro" id="IPR036318">
    <property type="entry name" value="FAD-bd_PCMH-like_sf"/>
</dbReference>
<feature type="active site" evidence="19">
    <location>
        <position position="342"/>
    </location>
</feature>
<comment type="pathway">
    <text evidence="4 19">Cell wall biogenesis; peptidoglycan biosynthesis.</text>
</comment>
<protein>
    <recommendedName>
        <fullName evidence="6 19">UDP-N-acetylenolpyruvoylglucosamine reductase</fullName>
        <ecNumber evidence="5 19">1.3.1.98</ecNumber>
    </recommendedName>
    <alternativeName>
        <fullName evidence="17 19">UDP-N-acetylmuramate dehydrogenase</fullName>
    </alternativeName>
</protein>
<keyword evidence="15 19" id="KW-0131">Cell cycle</keyword>
<dbReference type="Proteomes" id="UP000266796">
    <property type="component" value="Chromosome"/>
</dbReference>
<evidence type="ECO:0000256" key="13">
    <source>
        <dbReference type="ARBA" id="ARBA00022984"/>
    </source>
</evidence>
<keyword evidence="13 19" id="KW-0573">Peptidoglycan synthesis</keyword>
<comment type="cofactor">
    <cofactor evidence="1 19">
        <name>FAD</name>
        <dbReference type="ChEBI" id="CHEBI:57692"/>
    </cofactor>
</comment>
<keyword evidence="9 19" id="KW-0285">Flavoprotein</keyword>
<evidence type="ECO:0000256" key="5">
    <source>
        <dbReference type="ARBA" id="ARBA00012518"/>
    </source>
</evidence>
<name>A0A3Q8F6U1_9PROT</name>
<dbReference type="GO" id="GO:0005829">
    <property type="term" value="C:cytosol"/>
    <property type="evidence" value="ECO:0007669"/>
    <property type="project" value="TreeGrafter"/>
</dbReference>
<keyword evidence="11 19" id="KW-0521">NADP</keyword>
<evidence type="ECO:0000256" key="11">
    <source>
        <dbReference type="ARBA" id="ARBA00022857"/>
    </source>
</evidence>
<dbReference type="GO" id="GO:0071949">
    <property type="term" value="F:FAD binding"/>
    <property type="evidence" value="ECO:0007669"/>
    <property type="project" value="InterPro"/>
</dbReference>
<comment type="function">
    <text evidence="2 19">Cell wall formation.</text>
</comment>
<feature type="active site" description="Proton donor" evidence="19">
    <location>
        <position position="247"/>
    </location>
</feature>
<dbReference type="GO" id="GO:0071555">
    <property type="term" value="P:cell wall organization"/>
    <property type="evidence" value="ECO:0007669"/>
    <property type="project" value="UniProtKB-KW"/>
</dbReference>
<dbReference type="KEGG" id="kso:CKSOR_00512"/>
<dbReference type="HAMAP" id="MF_00037">
    <property type="entry name" value="MurB"/>
    <property type="match status" value="1"/>
</dbReference>
<evidence type="ECO:0000256" key="17">
    <source>
        <dbReference type="ARBA" id="ARBA00031026"/>
    </source>
</evidence>
<evidence type="ECO:0000256" key="8">
    <source>
        <dbReference type="ARBA" id="ARBA00022618"/>
    </source>
</evidence>
<evidence type="ECO:0000256" key="1">
    <source>
        <dbReference type="ARBA" id="ARBA00001974"/>
    </source>
</evidence>
<dbReference type="PANTHER" id="PTHR21071">
    <property type="entry name" value="UDP-N-ACETYLENOLPYRUVOYLGLUCOSAMINE REDUCTASE"/>
    <property type="match status" value="1"/>
</dbReference>
<dbReference type="InterPro" id="IPR036635">
    <property type="entry name" value="MurB_C_sf"/>
</dbReference>
<evidence type="ECO:0000256" key="2">
    <source>
        <dbReference type="ARBA" id="ARBA00003921"/>
    </source>
</evidence>
<reference evidence="21 22" key="1">
    <citation type="journal article" date="2018" name="Parasitology">
        <title>The reduced genome of Candidatus Kinetoplastibacterium sorsogonicusi, the endosymbiont of Kentomonas sorsogonicus (Trypanosomatidae): loss of the haem-synthesis pathway.</title>
        <authorList>
            <person name="Silva F.M."/>
            <person name="Kostygov A.Y."/>
            <person name="Spodareva V.V."/>
            <person name="Butenko A."/>
            <person name="Tossou R."/>
            <person name="Lukes J."/>
            <person name="Yurchenko V."/>
            <person name="Alves J.M.P."/>
        </authorList>
    </citation>
    <scope>NUCLEOTIDE SEQUENCE [LARGE SCALE GENOMIC DNA]</scope>
    <source>
        <strain evidence="21 22">MF-08</strain>
    </source>
</reference>
<keyword evidence="14 19" id="KW-0560">Oxidoreductase</keyword>
<dbReference type="Gene3D" id="3.30.43.10">
    <property type="entry name" value="Uridine Diphospho-n-acetylenolpyruvylglucosamine Reductase, domain 2"/>
    <property type="match status" value="1"/>
</dbReference>
<dbReference type="SUPFAM" id="SSF56176">
    <property type="entry name" value="FAD-binding/transporter-associated domain-like"/>
    <property type="match status" value="1"/>
</dbReference>
<dbReference type="InterPro" id="IPR003170">
    <property type="entry name" value="MurB"/>
</dbReference>
<evidence type="ECO:0000256" key="15">
    <source>
        <dbReference type="ARBA" id="ARBA00023306"/>
    </source>
</evidence>
<keyword evidence="16 19" id="KW-0961">Cell wall biogenesis/degradation</keyword>
<evidence type="ECO:0000256" key="18">
    <source>
        <dbReference type="ARBA" id="ARBA00048914"/>
    </source>
</evidence>
<dbReference type="EC" id="1.3.1.98" evidence="5 19"/>
<dbReference type="GO" id="GO:0051301">
    <property type="term" value="P:cell division"/>
    <property type="evidence" value="ECO:0007669"/>
    <property type="project" value="UniProtKB-KW"/>
</dbReference>
<proteinExistence type="inferred from homology"/>
<evidence type="ECO:0000256" key="9">
    <source>
        <dbReference type="ARBA" id="ARBA00022630"/>
    </source>
</evidence>
<evidence type="ECO:0000256" key="10">
    <source>
        <dbReference type="ARBA" id="ARBA00022827"/>
    </source>
</evidence>
<comment type="subcellular location">
    <subcellularLocation>
        <location evidence="3 19">Cytoplasm</location>
    </subcellularLocation>
</comment>
<feature type="active site" evidence="19">
    <location>
        <position position="174"/>
    </location>
</feature>
<dbReference type="InterPro" id="IPR016167">
    <property type="entry name" value="FAD-bd_PCMH_sub1"/>
</dbReference>
<dbReference type="UniPathway" id="UPA00219"/>
<dbReference type="InterPro" id="IPR016169">
    <property type="entry name" value="FAD-bd_PCMH_sub2"/>
</dbReference>
<dbReference type="AlphaFoldDB" id="A0A3Q8F6U1"/>
<comment type="catalytic activity">
    <reaction evidence="18 19">
        <text>UDP-N-acetyl-alpha-D-muramate + NADP(+) = UDP-N-acetyl-3-O-(1-carboxyvinyl)-alpha-D-glucosamine + NADPH + H(+)</text>
        <dbReference type="Rhea" id="RHEA:12248"/>
        <dbReference type="ChEBI" id="CHEBI:15378"/>
        <dbReference type="ChEBI" id="CHEBI:57783"/>
        <dbReference type="ChEBI" id="CHEBI:58349"/>
        <dbReference type="ChEBI" id="CHEBI:68483"/>
        <dbReference type="ChEBI" id="CHEBI:70757"/>
        <dbReference type="EC" id="1.3.1.98"/>
    </reaction>
</comment>
<dbReference type="InterPro" id="IPR006094">
    <property type="entry name" value="Oxid_FAD_bind_N"/>
</dbReference>
<dbReference type="PROSITE" id="PS51387">
    <property type="entry name" value="FAD_PCMH"/>
    <property type="match status" value="1"/>
</dbReference>
<keyword evidence="22" id="KW-1185">Reference proteome</keyword>
<evidence type="ECO:0000256" key="4">
    <source>
        <dbReference type="ARBA" id="ARBA00004752"/>
    </source>
</evidence>
<dbReference type="NCBIfam" id="TIGR00179">
    <property type="entry name" value="murB"/>
    <property type="match status" value="1"/>
</dbReference>
<dbReference type="PANTHER" id="PTHR21071:SF4">
    <property type="entry name" value="UDP-N-ACETYLENOLPYRUVOYLGLUCOSAMINE REDUCTASE"/>
    <property type="match status" value="1"/>
</dbReference>
<keyword evidence="8 19" id="KW-0132">Cell division</keyword>
<evidence type="ECO:0000256" key="19">
    <source>
        <dbReference type="HAMAP-Rule" id="MF_00037"/>
    </source>
</evidence>
<evidence type="ECO:0000256" key="16">
    <source>
        <dbReference type="ARBA" id="ARBA00023316"/>
    </source>
</evidence>
<dbReference type="Gene3D" id="3.30.465.10">
    <property type="match status" value="1"/>
</dbReference>